<evidence type="ECO:0000313" key="2">
    <source>
        <dbReference type="Proteomes" id="UP000244168"/>
    </source>
</evidence>
<gene>
    <name evidence="1" type="ORF">C8P68_102669</name>
</gene>
<evidence type="ECO:0000313" key="1">
    <source>
        <dbReference type="EMBL" id="PTQ99839.1"/>
    </source>
</evidence>
<reference evidence="1 2" key="1">
    <citation type="submission" date="2018-04" db="EMBL/GenBank/DDBJ databases">
        <title>Genomic Encyclopedia of Archaeal and Bacterial Type Strains, Phase II (KMG-II): from individual species to whole genera.</title>
        <authorList>
            <person name="Goeker M."/>
        </authorList>
    </citation>
    <scope>NUCLEOTIDE SEQUENCE [LARGE SCALE GENOMIC DNA]</scope>
    <source>
        <strain evidence="1 2">DSM 26809</strain>
    </source>
</reference>
<proteinExistence type="predicted"/>
<dbReference type="AlphaFoldDB" id="A0A2T5JDJ1"/>
<comment type="caution">
    <text evidence="1">The sequence shown here is derived from an EMBL/GenBank/DDBJ whole genome shotgun (WGS) entry which is preliminary data.</text>
</comment>
<dbReference type="Proteomes" id="UP000244168">
    <property type="component" value="Unassembled WGS sequence"/>
</dbReference>
<organism evidence="1 2">
    <name type="scientific">Mucilaginibacter yixingensis</name>
    <dbReference type="NCBI Taxonomy" id="1295612"/>
    <lineage>
        <taxon>Bacteria</taxon>
        <taxon>Pseudomonadati</taxon>
        <taxon>Bacteroidota</taxon>
        <taxon>Sphingobacteriia</taxon>
        <taxon>Sphingobacteriales</taxon>
        <taxon>Sphingobacteriaceae</taxon>
        <taxon>Mucilaginibacter</taxon>
    </lineage>
</organism>
<name>A0A2T5JDJ1_9SPHI</name>
<dbReference type="EMBL" id="QAOQ01000002">
    <property type="protein sequence ID" value="PTQ99839.1"/>
    <property type="molecule type" value="Genomic_DNA"/>
</dbReference>
<dbReference type="Pfam" id="PF12686">
    <property type="entry name" value="DUF3800"/>
    <property type="match status" value="1"/>
</dbReference>
<dbReference type="OrthoDB" id="2680392at2"/>
<accession>A0A2T5JDJ1</accession>
<dbReference type="InterPro" id="IPR024524">
    <property type="entry name" value="DUF3800"/>
</dbReference>
<protein>
    <submittedName>
        <fullName evidence="1">Uncharacterized protein DUF3800</fullName>
    </submittedName>
</protein>
<sequence length="248" mass="28934">MKFVLFIDESGHFDLNVNSHNDNFLAICGVLTSVTAYRKIDNDLKDLKREFCDTTDIVLHSRDIRNQTKDFIFLKDSFINKKFLTALSNIIENGQYRIICPVIDKGEVINRPQEEWGNIYHLAVTFLLERVLYILQQFGKIDKQLTIVIESRNPKEDKKLRKHIEGTINYGTTYIKSKDFLALNIKVFFNKKKDNINGLQLADLFAYPILRHVIYPNQKNFAYDLILEKIHKRHGIVEGAGVKVFPRK</sequence>
<keyword evidence="2" id="KW-1185">Reference proteome</keyword>
<dbReference type="RefSeq" id="WP_107827748.1">
    <property type="nucleotide sequence ID" value="NZ_CP160205.1"/>
</dbReference>